<name>A0A8X6Q2D6_NEPPI</name>
<comment type="caution">
    <text evidence="1">The sequence shown here is derived from an EMBL/GenBank/DDBJ whole genome shotgun (WGS) entry which is preliminary data.</text>
</comment>
<keyword evidence="2" id="KW-1185">Reference proteome</keyword>
<dbReference type="EMBL" id="BMAW01121933">
    <property type="protein sequence ID" value="GFT96447.1"/>
    <property type="molecule type" value="Genomic_DNA"/>
</dbReference>
<accession>A0A8X6Q2D6</accession>
<sequence length="98" mass="10660">MSSVFGVHRLYRKIGIVGKYCLLFDTTGVMKGSYRASTEDERVSFLFKCVETPVLTYMNIGFPSFISDGANKPPITKISDLIPSTAGDKSPASCNLDG</sequence>
<dbReference type="AlphaFoldDB" id="A0A8X6Q2D6"/>
<dbReference type="Proteomes" id="UP000887013">
    <property type="component" value="Unassembled WGS sequence"/>
</dbReference>
<proteinExistence type="predicted"/>
<protein>
    <submittedName>
        <fullName evidence="1">Uncharacterized protein</fullName>
    </submittedName>
</protein>
<organism evidence="1 2">
    <name type="scientific">Nephila pilipes</name>
    <name type="common">Giant wood spider</name>
    <name type="synonym">Nephila maculata</name>
    <dbReference type="NCBI Taxonomy" id="299642"/>
    <lineage>
        <taxon>Eukaryota</taxon>
        <taxon>Metazoa</taxon>
        <taxon>Ecdysozoa</taxon>
        <taxon>Arthropoda</taxon>
        <taxon>Chelicerata</taxon>
        <taxon>Arachnida</taxon>
        <taxon>Araneae</taxon>
        <taxon>Araneomorphae</taxon>
        <taxon>Entelegynae</taxon>
        <taxon>Araneoidea</taxon>
        <taxon>Nephilidae</taxon>
        <taxon>Nephila</taxon>
    </lineage>
</organism>
<evidence type="ECO:0000313" key="2">
    <source>
        <dbReference type="Proteomes" id="UP000887013"/>
    </source>
</evidence>
<evidence type="ECO:0000313" key="1">
    <source>
        <dbReference type="EMBL" id="GFT96447.1"/>
    </source>
</evidence>
<reference evidence="1" key="1">
    <citation type="submission" date="2020-08" db="EMBL/GenBank/DDBJ databases">
        <title>Multicomponent nature underlies the extraordinary mechanical properties of spider dragline silk.</title>
        <authorList>
            <person name="Kono N."/>
            <person name="Nakamura H."/>
            <person name="Mori M."/>
            <person name="Yoshida Y."/>
            <person name="Ohtoshi R."/>
            <person name="Malay A.D."/>
            <person name="Moran D.A.P."/>
            <person name="Tomita M."/>
            <person name="Numata K."/>
            <person name="Arakawa K."/>
        </authorList>
    </citation>
    <scope>NUCLEOTIDE SEQUENCE</scope>
</reference>
<gene>
    <name evidence="1" type="ORF">NPIL_426061</name>
</gene>